<dbReference type="RefSeq" id="XP_066674030.1">
    <property type="nucleotide sequence ID" value="XM_066806734.1"/>
</dbReference>
<comment type="caution">
    <text evidence="1">The sequence shown here is derived from an EMBL/GenBank/DDBJ whole genome shotgun (WGS) entry which is preliminary data.</text>
</comment>
<gene>
    <name evidence="1" type="ORF">PG997_002419</name>
</gene>
<keyword evidence="2" id="KW-1185">Reference proteome</keyword>
<evidence type="ECO:0000313" key="2">
    <source>
        <dbReference type="Proteomes" id="UP001433268"/>
    </source>
</evidence>
<proteinExistence type="predicted"/>
<name>A0ABR1X9J7_9PEZI</name>
<protein>
    <submittedName>
        <fullName evidence="1">Uncharacterized protein</fullName>
    </submittedName>
</protein>
<reference evidence="1 2" key="1">
    <citation type="submission" date="2023-01" db="EMBL/GenBank/DDBJ databases">
        <title>Analysis of 21 Apiospora genomes using comparative genomics revels a genus with tremendous synthesis potential of carbohydrate active enzymes and secondary metabolites.</title>
        <authorList>
            <person name="Sorensen T."/>
        </authorList>
    </citation>
    <scope>NUCLEOTIDE SEQUENCE [LARGE SCALE GENOMIC DNA]</scope>
    <source>
        <strain evidence="1 2">CBS 114990</strain>
    </source>
</reference>
<dbReference type="EMBL" id="JAQQWN010000003">
    <property type="protein sequence ID" value="KAK8092058.1"/>
    <property type="molecule type" value="Genomic_DNA"/>
</dbReference>
<evidence type="ECO:0000313" key="1">
    <source>
        <dbReference type="EMBL" id="KAK8092058.1"/>
    </source>
</evidence>
<dbReference type="Proteomes" id="UP001433268">
    <property type="component" value="Unassembled WGS sequence"/>
</dbReference>
<dbReference type="GeneID" id="92039794"/>
<sequence>MIAQNPGTATVGSSSAKQVGGTAPFLLFCCTTSFGAQKPTWDSVLPHLKDVTWSNLAFVRELGGTVILASLDSDGPGLIPATAGAFSSWK</sequence>
<accession>A0ABR1X9J7</accession>
<organism evidence="1 2">
    <name type="scientific">Apiospora hydei</name>
    <dbReference type="NCBI Taxonomy" id="1337664"/>
    <lineage>
        <taxon>Eukaryota</taxon>
        <taxon>Fungi</taxon>
        <taxon>Dikarya</taxon>
        <taxon>Ascomycota</taxon>
        <taxon>Pezizomycotina</taxon>
        <taxon>Sordariomycetes</taxon>
        <taxon>Xylariomycetidae</taxon>
        <taxon>Amphisphaeriales</taxon>
        <taxon>Apiosporaceae</taxon>
        <taxon>Apiospora</taxon>
    </lineage>
</organism>